<protein>
    <submittedName>
        <fullName evidence="1">Uncharacterized protein</fullName>
    </submittedName>
</protein>
<organism evidence="1 2">
    <name type="scientific">Fervidobacterium thailandense</name>
    <dbReference type="NCBI Taxonomy" id="1008305"/>
    <lineage>
        <taxon>Bacteria</taxon>
        <taxon>Thermotogati</taxon>
        <taxon>Thermotogota</taxon>
        <taxon>Thermotogae</taxon>
        <taxon>Thermotogales</taxon>
        <taxon>Fervidobacteriaceae</taxon>
        <taxon>Fervidobacterium</taxon>
    </lineage>
</organism>
<dbReference type="AlphaFoldDB" id="A0A1E3G359"/>
<dbReference type="Proteomes" id="UP000094570">
    <property type="component" value="Unassembled WGS sequence"/>
</dbReference>
<keyword evidence="2" id="KW-1185">Reference proteome</keyword>
<dbReference type="OrthoDB" id="39584at2"/>
<reference evidence="2" key="1">
    <citation type="submission" date="2016-04" db="EMBL/GenBank/DDBJ databases">
        <title>The genome sequence project of a novel Fervidobacterium isolate from a hot spring in Thailand.</title>
        <authorList>
            <person name="Gonzalez J.M."/>
            <person name="Cuecas A."/>
            <person name="Kanoksilapatham W."/>
        </authorList>
    </citation>
    <scope>NUCLEOTIDE SEQUENCE [LARGE SCALE GENOMIC DNA]</scope>
    <source>
        <strain evidence="2">FC2004</strain>
    </source>
</reference>
<evidence type="ECO:0000313" key="1">
    <source>
        <dbReference type="EMBL" id="ODN30602.1"/>
    </source>
</evidence>
<dbReference type="SUPFAM" id="SSF52096">
    <property type="entry name" value="ClpP/crotonase"/>
    <property type="match status" value="1"/>
</dbReference>
<accession>A0A1E3G359</accession>
<evidence type="ECO:0000313" key="2">
    <source>
        <dbReference type="Proteomes" id="UP000094570"/>
    </source>
</evidence>
<dbReference type="STRING" id="1008305.A4H02_05035"/>
<name>A0A1E3G359_9BACT</name>
<gene>
    <name evidence="1" type="ORF">A4H02_05035</name>
</gene>
<dbReference type="RefSeq" id="WP_069293070.1">
    <property type="nucleotide sequence ID" value="NZ_CP140110.1"/>
</dbReference>
<sequence length="381" mass="43968">MRNFTFWFIIFVFVTGAIAIVVYENYRFSPKALGIDLNVAKEYLKLKHVDLHDALLKKMLDKAQLKFHKRLSKFDFALEMASFLKLLNDGVTRIEVPIRKTDGKLPFRCKLVGDKVVVVYSECEIPEDSKILSINGYPVEDVIEKYRWFFPNLGEFESRYAFVDKLFHVFPTIIGARAVQVVYQPPNSNIQRLSYIKVTTKMVQVPHPVELVEGTETIVKVKRFEISSKEEFKEVDNLFQSIAQSSTEDSSIVFDLRYAEDGDESLVTRIISHLIDHPVNLYPTLLARYDNQLVSMKQIPIEPAEKIKGKVTFIFDSTCFYTPHKVLAAFLMTQKVAQIVGEVPLKENYFYTGEFWKVLPSTKVFVIFPTQKVVVSEPTYK</sequence>
<dbReference type="InterPro" id="IPR029045">
    <property type="entry name" value="ClpP/crotonase-like_dom_sf"/>
</dbReference>
<proteinExistence type="predicted"/>
<dbReference type="EMBL" id="LWAF01000005">
    <property type="protein sequence ID" value="ODN30602.1"/>
    <property type="molecule type" value="Genomic_DNA"/>
</dbReference>
<comment type="caution">
    <text evidence="1">The sequence shown here is derived from an EMBL/GenBank/DDBJ whole genome shotgun (WGS) entry which is preliminary data.</text>
</comment>
<dbReference type="Gene3D" id="3.90.226.10">
    <property type="entry name" value="2-enoyl-CoA Hydratase, Chain A, domain 1"/>
    <property type="match status" value="1"/>
</dbReference>